<evidence type="ECO:0000313" key="1">
    <source>
        <dbReference type="EMBL" id="KIL56304.1"/>
    </source>
</evidence>
<name>A0A0C2SQM4_AMAMK</name>
<keyword evidence="2" id="KW-1185">Reference proteome</keyword>
<accession>A0A0C2SQM4</accession>
<dbReference type="HOGENOM" id="CLU_078575_1_2_1"/>
<dbReference type="AlphaFoldDB" id="A0A0C2SQM4"/>
<evidence type="ECO:0000313" key="2">
    <source>
        <dbReference type="Proteomes" id="UP000054549"/>
    </source>
</evidence>
<dbReference type="STRING" id="946122.A0A0C2SQM4"/>
<proteinExistence type="predicted"/>
<protein>
    <submittedName>
        <fullName evidence="1">Uncharacterized protein</fullName>
    </submittedName>
</protein>
<dbReference type="Proteomes" id="UP000054549">
    <property type="component" value="Unassembled WGS sequence"/>
</dbReference>
<organism evidence="1 2">
    <name type="scientific">Amanita muscaria (strain Koide BX008)</name>
    <dbReference type="NCBI Taxonomy" id="946122"/>
    <lineage>
        <taxon>Eukaryota</taxon>
        <taxon>Fungi</taxon>
        <taxon>Dikarya</taxon>
        <taxon>Basidiomycota</taxon>
        <taxon>Agaricomycotina</taxon>
        <taxon>Agaricomycetes</taxon>
        <taxon>Agaricomycetidae</taxon>
        <taxon>Agaricales</taxon>
        <taxon>Pluteineae</taxon>
        <taxon>Amanitaceae</taxon>
        <taxon>Amanita</taxon>
    </lineage>
</organism>
<dbReference type="InParanoid" id="A0A0C2SQM4"/>
<dbReference type="Pfam" id="PF14223">
    <property type="entry name" value="Retrotran_gag_2"/>
    <property type="match status" value="1"/>
</dbReference>
<reference evidence="1 2" key="1">
    <citation type="submission" date="2014-04" db="EMBL/GenBank/DDBJ databases">
        <title>Evolutionary Origins and Diversification of the Mycorrhizal Mutualists.</title>
        <authorList>
            <consortium name="DOE Joint Genome Institute"/>
            <consortium name="Mycorrhizal Genomics Consortium"/>
            <person name="Kohler A."/>
            <person name="Kuo A."/>
            <person name="Nagy L.G."/>
            <person name="Floudas D."/>
            <person name="Copeland A."/>
            <person name="Barry K.W."/>
            <person name="Cichocki N."/>
            <person name="Veneault-Fourrey C."/>
            <person name="LaButti K."/>
            <person name="Lindquist E.A."/>
            <person name="Lipzen A."/>
            <person name="Lundell T."/>
            <person name="Morin E."/>
            <person name="Murat C."/>
            <person name="Riley R."/>
            <person name="Ohm R."/>
            <person name="Sun H."/>
            <person name="Tunlid A."/>
            <person name="Henrissat B."/>
            <person name="Grigoriev I.V."/>
            <person name="Hibbett D.S."/>
            <person name="Martin F."/>
        </authorList>
    </citation>
    <scope>NUCLEOTIDE SEQUENCE [LARGE SCALE GENOMIC DNA]</scope>
    <source>
        <strain evidence="1 2">Koide BX008</strain>
    </source>
</reference>
<sequence length="181" mass="20966">MSTSLSDFTSGVVKLDADGSNWMMFQSHFTIAVEYRDVLRQFDGTNPKPILSSGEKDTAPTKEQTDAYEKALAEWTKKEKLAKYMLSQKLPDTIWSDCMRKTSVAEMWKDIVIKYSLKSELSQAHLHSEFMAMRYTKGTDLHAEFDRVHMKYEELLNAGVEISKNEYRTLIYKFLSVKPRL</sequence>
<dbReference type="OrthoDB" id="3039265at2759"/>
<dbReference type="EMBL" id="KN818432">
    <property type="protein sequence ID" value="KIL56304.1"/>
    <property type="molecule type" value="Genomic_DNA"/>
</dbReference>
<gene>
    <name evidence="1" type="ORF">M378DRAFT_182004</name>
</gene>